<feature type="region of interest" description="Disordered" evidence="4">
    <location>
        <begin position="61"/>
        <end position="90"/>
    </location>
</feature>
<dbReference type="KEGG" id="ppa:PAS_chr3_0849"/>
<dbReference type="PROSITE" id="PS50110">
    <property type="entry name" value="RESPONSE_REGULATORY"/>
    <property type="match status" value="1"/>
</dbReference>
<dbReference type="eggNOG" id="KOG0519">
    <property type="taxonomic scope" value="Eukaryota"/>
</dbReference>
<evidence type="ECO:0000256" key="3">
    <source>
        <dbReference type="PROSITE-ProRule" id="PRU00169"/>
    </source>
</evidence>
<dbReference type="GO" id="GO:0006950">
    <property type="term" value="P:response to stress"/>
    <property type="evidence" value="ECO:0007669"/>
    <property type="project" value="UniProtKB-ARBA"/>
</dbReference>
<dbReference type="InterPro" id="IPR011006">
    <property type="entry name" value="CheY-like_superfamily"/>
</dbReference>
<dbReference type="GO" id="GO:0036180">
    <property type="term" value="P:filamentous growth of a population of unicellular organisms in response to biotic stimulus"/>
    <property type="evidence" value="ECO:0007669"/>
    <property type="project" value="UniProtKB-ARBA"/>
</dbReference>
<dbReference type="CDD" id="cd17546">
    <property type="entry name" value="REC_hyHK_CKI1_RcsC-like"/>
    <property type="match status" value="1"/>
</dbReference>
<proteinExistence type="predicted"/>
<dbReference type="InterPro" id="IPR001789">
    <property type="entry name" value="Sig_transdc_resp-reg_receiver"/>
</dbReference>
<feature type="region of interest" description="Disordered" evidence="4">
    <location>
        <begin position="190"/>
        <end position="303"/>
    </location>
</feature>
<dbReference type="OMA" id="QALIDWN"/>
<accession>C4R5R4</accession>
<dbReference type="InterPro" id="IPR050956">
    <property type="entry name" value="2C_system_His_kinase"/>
</dbReference>
<evidence type="ECO:0000313" key="7">
    <source>
        <dbReference type="Proteomes" id="UP000000314"/>
    </source>
</evidence>
<feature type="compositionally biased region" description="Polar residues" evidence="4">
    <location>
        <begin position="198"/>
        <end position="223"/>
    </location>
</feature>
<dbReference type="AlphaFoldDB" id="C4R5R4"/>
<keyword evidence="7" id="KW-1185">Reference proteome</keyword>
<evidence type="ECO:0000313" key="6">
    <source>
        <dbReference type="EMBL" id="CAY70900.1"/>
    </source>
</evidence>
<dbReference type="GO" id="GO:0005737">
    <property type="term" value="C:cytoplasm"/>
    <property type="evidence" value="ECO:0007669"/>
    <property type="project" value="EnsemblFungi"/>
</dbReference>
<feature type="compositionally biased region" description="Basic and acidic residues" evidence="4">
    <location>
        <begin position="244"/>
        <end position="254"/>
    </location>
</feature>
<dbReference type="STRING" id="644223.C4R5R4"/>
<dbReference type="SMART" id="SM00448">
    <property type="entry name" value="REC"/>
    <property type="match status" value="1"/>
</dbReference>
<dbReference type="OrthoDB" id="21225at2759"/>
<protein>
    <submittedName>
        <fullName evidence="6">Cytoplasmic response regulator, part of a two-component signal transducer that mediates osmosensing</fullName>
    </submittedName>
</protein>
<organism evidence="6 7">
    <name type="scientific">Komagataella phaffii (strain GS115 / ATCC 20864)</name>
    <name type="common">Yeast</name>
    <name type="synonym">Pichia pastoris</name>
    <dbReference type="NCBI Taxonomy" id="644223"/>
    <lineage>
        <taxon>Eukaryota</taxon>
        <taxon>Fungi</taxon>
        <taxon>Dikarya</taxon>
        <taxon>Ascomycota</taxon>
        <taxon>Saccharomycotina</taxon>
        <taxon>Pichiomycetes</taxon>
        <taxon>Pichiales</taxon>
        <taxon>Pichiaceae</taxon>
        <taxon>Komagataella</taxon>
    </lineage>
</organism>
<dbReference type="GO" id="GO:0010972">
    <property type="term" value="P:negative regulation of G2/M transition of mitotic cell cycle"/>
    <property type="evidence" value="ECO:0007669"/>
    <property type="project" value="EnsemblFungi"/>
</dbReference>
<dbReference type="GeneID" id="8200338"/>
<dbReference type="InParanoid" id="C4R5R4"/>
<dbReference type="GO" id="GO:0000156">
    <property type="term" value="F:phosphorelay response regulator activity"/>
    <property type="evidence" value="ECO:0007669"/>
    <property type="project" value="EnsemblFungi"/>
</dbReference>
<dbReference type="GO" id="GO:1990315">
    <property type="term" value="C:Mcs4 RR-MAPKKK complex"/>
    <property type="evidence" value="ECO:0007669"/>
    <property type="project" value="EnsemblFungi"/>
</dbReference>
<feature type="compositionally biased region" description="Polar residues" evidence="4">
    <location>
        <begin position="256"/>
        <end position="265"/>
    </location>
</feature>
<dbReference type="PANTHER" id="PTHR43719:SF28">
    <property type="entry name" value="PEROXIDE STRESS-ACTIVATED HISTIDINE KINASE MAK1-RELATED"/>
    <property type="match status" value="1"/>
</dbReference>
<keyword evidence="2" id="KW-0902">Two-component regulatory system</keyword>
<keyword evidence="1 3" id="KW-0597">Phosphoprotein</keyword>
<dbReference type="FunFam" id="3.40.50.2300:FF:000146">
    <property type="entry name" value="Putative two-component response regulator SSK1p"/>
    <property type="match status" value="1"/>
</dbReference>
<gene>
    <name evidence="6" type="ordered locus">PAS_chr3_0849</name>
</gene>
<dbReference type="Proteomes" id="UP000000314">
    <property type="component" value="Chromosome 3"/>
</dbReference>
<evidence type="ECO:0000259" key="5">
    <source>
        <dbReference type="PROSITE" id="PS50110"/>
    </source>
</evidence>
<dbReference type="SUPFAM" id="SSF52172">
    <property type="entry name" value="CheY-like"/>
    <property type="match status" value="1"/>
</dbReference>
<dbReference type="RefSeq" id="XP_002493079.1">
    <property type="nucleotide sequence ID" value="XM_002493034.1"/>
</dbReference>
<reference evidence="6 7" key="1">
    <citation type="journal article" date="2009" name="Nat. Biotechnol.">
        <title>Genome sequence of the recombinant protein production host Pichia pastoris.</title>
        <authorList>
            <person name="De Schutter K."/>
            <person name="Lin Y.C."/>
            <person name="Tiels P."/>
            <person name="Van Hecke A."/>
            <person name="Glinka S."/>
            <person name="Weber-Lehmann J."/>
            <person name="Rouze P."/>
            <person name="Van de Peer Y."/>
            <person name="Callewaert N."/>
        </authorList>
    </citation>
    <scope>NUCLEOTIDE SEQUENCE [LARGE SCALE GENOMIC DNA]</scope>
    <source>
        <strain evidence="7">GS115 / ATCC 20864</strain>
    </source>
</reference>
<sequence>MFPDNKRRIWVRRANRPPTTLYVSSFDIVDDVKTLVAQKYPTTLGRHFDPADIQLRMSINSSMDSTRSSKSESARLSPANGSIPKRAYDAPLSPISPIPIPLRSSGSILNRQLSTSDFHNEHLSGSLPSTTTHNVLLGADQSVWKLLDLYFPHGMTMHDAFIIESPEAKSSPETGQETKPEAIRSLPYEEPAEPHCRSASTSPNLSSIQRKSHSNPHSPTSTVLLLPRSNALAKSNERRRRHIHDSTSEQDVKPDGNSSQQNQDKTQTEVHPGAASVVSPSQTEATKGKSSSNESSIKKKPKSALDKVLPSVNVLIVEDNKINAAILSAFLRKNHVRYSVAKNGEEAIQSWRQGGFHLVLMDIQLPVISGIDCTREIRRLEKLNQVGVFVRNEDQEHTTLDEEDKLDTNIFRSPVIIVALTASTSDIDKRKALAAGCNDFLTKPVNLVWLANKIKEWGCMQALIDFDSFKGSSFRDL</sequence>
<evidence type="ECO:0000256" key="4">
    <source>
        <dbReference type="SAM" id="MobiDB-lite"/>
    </source>
</evidence>
<dbReference type="GO" id="GO:1900745">
    <property type="term" value="P:positive regulation of p38MAPK cascade"/>
    <property type="evidence" value="ECO:0007669"/>
    <property type="project" value="EnsemblFungi"/>
</dbReference>
<evidence type="ECO:0000256" key="1">
    <source>
        <dbReference type="ARBA" id="ARBA00022553"/>
    </source>
</evidence>
<dbReference type="EMBL" id="FN392321">
    <property type="protein sequence ID" value="CAY70900.1"/>
    <property type="molecule type" value="Genomic_DNA"/>
</dbReference>
<dbReference type="HOGENOM" id="CLU_008307_4_1_1"/>
<feature type="modified residue" description="4-aspartylphosphate" evidence="3">
    <location>
        <position position="362"/>
    </location>
</feature>
<name>C4R5R4_KOMPG</name>
<evidence type="ECO:0000256" key="2">
    <source>
        <dbReference type="ARBA" id="ARBA00023012"/>
    </source>
</evidence>
<feature type="domain" description="Response regulatory" evidence="5">
    <location>
        <begin position="313"/>
        <end position="458"/>
    </location>
</feature>
<dbReference type="Gene3D" id="3.40.50.2300">
    <property type="match status" value="1"/>
</dbReference>
<dbReference type="SMR" id="C4R5R4"/>
<dbReference type="Pfam" id="PF00072">
    <property type="entry name" value="Response_reg"/>
    <property type="match status" value="1"/>
</dbReference>
<dbReference type="GO" id="GO:1900445">
    <property type="term" value="P:positive regulation of filamentous growth of a population of unicellular organisms in response to biotic stimulus"/>
    <property type="evidence" value="ECO:0007669"/>
    <property type="project" value="UniProtKB-ARBA"/>
</dbReference>
<dbReference type="PANTHER" id="PTHR43719">
    <property type="entry name" value="TWO-COMPONENT HISTIDINE KINASE"/>
    <property type="match status" value="1"/>
</dbReference>